<dbReference type="Gene3D" id="1.20.1280.290">
    <property type="match status" value="1"/>
</dbReference>
<comment type="subcellular location">
    <subcellularLocation>
        <location evidence="1">Membrane</location>
        <topology evidence="1">Multi-pass membrane protein</topology>
    </subcellularLocation>
</comment>
<evidence type="ECO:0000313" key="7">
    <source>
        <dbReference type="Proteomes" id="UP000637195"/>
    </source>
</evidence>
<evidence type="ECO:0000256" key="4">
    <source>
        <dbReference type="ARBA" id="ARBA00023136"/>
    </source>
</evidence>
<proteinExistence type="predicted"/>
<feature type="transmembrane region" description="Helical" evidence="5">
    <location>
        <begin position="69"/>
        <end position="88"/>
    </location>
</feature>
<dbReference type="GO" id="GO:0051119">
    <property type="term" value="F:sugar transmembrane transporter activity"/>
    <property type="evidence" value="ECO:0007669"/>
    <property type="project" value="InterPro"/>
</dbReference>
<dbReference type="InterPro" id="IPR047662">
    <property type="entry name" value="SemiSWEET"/>
</dbReference>
<dbReference type="Proteomes" id="UP000637195">
    <property type="component" value="Unassembled WGS sequence"/>
</dbReference>
<evidence type="ECO:0000313" key="6">
    <source>
        <dbReference type="EMBL" id="CAD6491457.1"/>
    </source>
</evidence>
<accession>A0A811TA61</accession>
<evidence type="ECO:0000256" key="2">
    <source>
        <dbReference type="ARBA" id="ARBA00022692"/>
    </source>
</evidence>
<dbReference type="NCBIfam" id="NF037968">
    <property type="entry name" value="SemiSWEET_2"/>
    <property type="match status" value="1"/>
</dbReference>
<organism evidence="6 7">
    <name type="scientific">Candidatus Argoarchaeum ethanivorans</name>
    <dbReference type="NCBI Taxonomy" id="2608793"/>
    <lineage>
        <taxon>Archaea</taxon>
        <taxon>Methanobacteriati</taxon>
        <taxon>Methanobacteriota</taxon>
        <taxon>Stenosarchaea group</taxon>
        <taxon>Methanomicrobia</taxon>
        <taxon>Methanosarcinales</taxon>
        <taxon>Methanosarcinales incertae sedis</taxon>
        <taxon>GOM Arc I cluster</taxon>
        <taxon>Candidatus Argoarchaeum</taxon>
    </lineage>
</organism>
<sequence length="91" mass="10146">MSLNSNIMNLITILGLVAATCTTISFLPQAIKTIRSKHTKDLSFGMYTVLTIGVFLWFVYGIFIKDIPVILANGITLVFTATILYLIIKYK</sequence>
<evidence type="ECO:0000256" key="3">
    <source>
        <dbReference type="ARBA" id="ARBA00022989"/>
    </source>
</evidence>
<protein>
    <submittedName>
        <fullName evidence="6">PQ loop repeat protein</fullName>
    </submittedName>
</protein>
<evidence type="ECO:0000256" key="1">
    <source>
        <dbReference type="ARBA" id="ARBA00004141"/>
    </source>
</evidence>
<dbReference type="AlphaFoldDB" id="A0A811TA61"/>
<dbReference type="GO" id="GO:0016020">
    <property type="term" value="C:membrane"/>
    <property type="evidence" value="ECO:0007669"/>
    <property type="project" value="UniProtKB-SubCell"/>
</dbReference>
<name>A0A811TA61_9EURY</name>
<keyword evidence="4 5" id="KW-0472">Membrane</keyword>
<dbReference type="InterPro" id="IPR006603">
    <property type="entry name" value="PQ-loop_rpt"/>
</dbReference>
<dbReference type="EMBL" id="CAJHIM010000006">
    <property type="protein sequence ID" value="CAD6491457.1"/>
    <property type="molecule type" value="Genomic_DNA"/>
</dbReference>
<dbReference type="Pfam" id="PF04193">
    <property type="entry name" value="PQ-loop"/>
    <property type="match status" value="1"/>
</dbReference>
<keyword evidence="3 5" id="KW-1133">Transmembrane helix</keyword>
<evidence type="ECO:0000256" key="5">
    <source>
        <dbReference type="SAM" id="Phobius"/>
    </source>
</evidence>
<feature type="transmembrane region" description="Helical" evidence="5">
    <location>
        <begin position="6"/>
        <end position="30"/>
    </location>
</feature>
<gene>
    <name evidence="6" type="ORF">ANIMEMIM_00129</name>
</gene>
<comment type="caution">
    <text evidence="6">The sequence shown here is derived from an EMBL/GenBank/DDBJ whole genome shotgun (WGS) entry which is preliminary data.</text>
</comment>
<reference evidence="6" key="1">
    <citation type="submission" date="2020-10" db="EMBL/GenBank/DDBJ databases">
        <authorList>
            <person name="Hahn C.J."/>
            <person name="Laso-Perez R."/>
            <person name="Vulcano F."/>
            <person name="Vaziourakis K.-M."/>
            <person name="Stokke R."/>
            <person name="Steen I.H."/>
            <person name="Teske A."/>
            <person name="Boetius A."/>
            <person name="Liebeke M."/>
            <person name="Amann R."/>
            <person name="Knittel K."/>
        </authorList>
    </citation>
    <scope>NUCLEOTIDE SEQUENCE</scope>
    <source>
        <strain evidence="6">Gfbio:e3339647-f889-4370-9287-4fb5cb688e4c:AG393N10_GoMArc1</strain>
    </source>
</reference>
<feature type="transmembrane region" description="Helical" evidence="5">
    <location>
        <begin position="42"/>
        <end position="63"/>
    </location>
</feature>
<keyword evidence="2 5" id="KW-0812">Transmembrane</keyword>